<organism evidence="2 3">
    <name type="scientific">Wickerhamomyces pijperi</name>
    <name type="common">Yeast</name>
    <name type="synonym">Pichia pijperi</name>
    <dbReference type="NCBI Taxonomy" id="599730"/>
    <lineage>
        <taxon>Eukaryota</taxon>
        <taxon>Fungi</taxon>
        <taxon>Dikarya</taxon>
        <taxon>Ascomycota</taxon>
        <taxon>Saccharomycotina</taxon>
        <taxon>Saccharomycetes</taxon>
        <taxon>Phaffomycetales</taxon>
        <taxon>Wickerhamomycetaceae</taxon>
        <taxon>Wickerhamomyces</taxon>
    </lineage>
</organism>
<accession>A0A9P8TK01</accession>
<evidence type="ECO:0000256" key="1">
    <source>
        <dbReference type="SAM" id="MobiDB-lite"/>
    </source>
</evidence>
<feature type="region of interest" description="Disordered" evidence="1">
    <location>
        <begin position="55"/>
        <end position="111"/>
    </location>
</feature>
<keyword evidence="3" id="KW-1185">Reference proteome</keyword>
<feature type="region of interest" description="Disordered" evidence="1">
    <location>
        <begin position="378"/>
        <end position="408"/>
    </location>
</feature>
<evidence type="ECO:0000313" key="3">
    <source>
        <dbReference type="Proteomes" id="UP000774326"/>
    </source>
</evidence>
<gene>
    <name evidence="2" type="ORF">WICPIJ_007404</name>
</gene>
<sequence length="1048" mass="117990">MGTTSNNNIMSHATPITSTVVQSNVDPRKRRNYTLKNINSLHHLNRMDLVSNSYVGSSAASGPNTSHSYQQQTQPMNTSPQISRLNLPKGPSSLNKNPTSTVTPSPTPTPQQLVMKLFDPRLYADLPSYIYDDSMNHLLNNIPNSKKHIRFVKFTEIFNITDPQLLNQSRLRHGAGRARIYSTLLYYDDIIIGFGCGNLPSEARNNAAFNAIHYSMVFDPNVYDLRWVSLPFGGDNRTGAEIGEGVISVFDRIMKGLTSRSLNLKFAELDIEKRFWGVKTLENQSTRAAMGTGVGDTLFLDAGCFLKSEELRQRREAQRLGKRQDTQVFYPENRVKRSSNGGLQDELHDKTYDLGSDVYYPTSNAPFRSAPESTVASTNYSSSSMNTGCEQISGSRTNTASTEEEPTQPEYEVFQFEATQENFGYEQEHNNDIDIDDPVYEPPYQSNEPLSHRQYEDQSTTYQHAQYVPMVETQTEHQLQPQLEFQQQAFENQDVHLDPNMSHSAHQYGYEQVKLGNGPAPASDGKKADQKISPPQQFNMTPELMEQPPPEFAIDSVINSDSSSTISEQMKNQLSHIPSYLLNSNGDIALKACNSIKQGMTALIIGNITLSRQRSGPAEERCDNIEKLCQLAIIGRLLNISAADCQKLRTELGKKQKDVKRRIRYFQVRIEPNHLLNVFILEESQPPNEEDFKPIGISAIYNPINRTFDSLGVTENHVFNLPPAISELGTSRLFYFTEKYRCVIGDRRTLTELLDLTINGLLKHSQFQKVMPKKGQSIAKIQPKLLSSKHQSFFPVPVHVPAGASIAESKSQQNDKKLLLKQYKVETLPTPEIFQTFETSNLTSSLLDIITTPENRKQKGNSDQLREKIASNANLLSDGSLMDKLIFLAAFERCQGISTQILHDIYDKYSSTGDANNCKFIEFQIKDTYNFEIYFSTGSFPSCSSSHDVISGITLQIRRKDLVESQTSKKMKKWIGRAYRNAEAFKELIASGYSLKNSAVEPISLERQLAIVVDAVLEGMVPEVYSGVSLDRVLTKMVSKGEVLYKYY</sequence>
<evidence type="ECO:0000313" key="2">
    <source>
        <dbReference type="EMBL" id="KAH3681634.1"/>
    </source>
</evidence>
<feature type="compositionally biased region" description="Polar residues" evidence="1">
    <location>
        <begin position="55"/>
        <end position="84"/>
    </location>
</feature>
<dbReference type="Proteomes" id="UP000774326">
    <property type="component" value="Unassembled WGS sequence"/>
</dbReference>
<feature type="region of interest" description="Disordered" evidence="1">
    <location>
        <begin position="430"/>
        <end position="450"/>
    </location>
</feature>
<reference evidence="2" key="1">
    <citation type="journal article" date="2021" name="Open Biol.">
        <title>Shared evolutionary footprints suggest mitochondrial oxidative damage underlies multiple complex I losses in fungi.</title>
        <authorList>
            <person name="Schikora-Tamarit M.A."/>
            <person name="Marcet-Houben M."/>
            <person name="Nosek J."/>
            <person name="Gabaldon T."/>
        </authorList>
    </citation>
    <scope>NUCLEOTIDE SEQUENCE</scope>
    <source>
        <strain evidence="2">CBS2887</strain>
    </source>
</reference>
<dbReference type="AlphaFoldDB" id="A0A9P8TK01"/>
<dbReference type="EMBL" id="JAEUBG010004344">
    <property type="protein sequence ID" value="KAH3681634.1"/>
    <property type="molecule type" value="Genomic_DNA"/>
</dbReference>
<comment type="caution">
    <text evidence="2">The sequence shown here is derived from an EMBL/GenBank/DDBJ whole genome shotgun (WGS) entry which is preliminary data.</text>
</comment>
<name>A0A9P8TK01_WICPI</name>
<feature type="compositionally biased region" description="Polar residues" evidence="1">
    <location>
        <begin position="388"/>
        <end position="401"/>
    </location>
</feature>
<proteinExistence type="predicted"/>
<protein>
    <submittedName>
        <fullName evidence="2">Uncharacterized protein</fullName>
    </submittedName>
</protein>
<feature type="compositionally biased region" description="Low complexity" evidence="1">
    <location>
        <begin position="378"/>
        <end position="387"/>
    </location>
</feature>
<reference evidence="2" key="2">
    <citation type="submission" date="2021-01" db="EMBL/GenBank/DDBJ databases">
        <authorList>
            <person name="Schikora-Tamarit M.A."/>
        </authorList>
    </citation>
    <scope>NUCLEOTIDE SEQUENCE</scope>
    <source>
        <strain evidence="2">CBS2887</strain>
    </source>
</reference>